<evidence type="ECO:0000256" key="3">
    <source>
        <dbReference type="ARBA" id="ARBA00023082"/>
    </source>
</evidence>
<dbReference type="InterPro" id="IPR039425">
    <property type="entry name" value="RNA_pol_sigma-70-like"/>
</dbReference>
<evidence type="ECO:0000259" key="6">
    <source>
        <dbReference type="Pfam" id="PF08281"/>
    </source>
</evidence>
<organism evidence="7 8">
    <name type="scientific">Emticicia soli</name>
    <dbReference type="NCBI Taxonomy" id="2027878"/>
    <lineage>
        <taxon>Bacteria</taxon>
        <taxon>Pseudomonadati</taxon>
        <taxon>Bacteroidota</taxon>
        <taxon>Cytophagia</taxon>
        <taxon>Cytophagales</taxon>
        <taxon>Leadbetterellaceae</taxon>
        <taxon>Emticicia</taxon>
    </lineage>
</organism>
<feature type="domain" description="RNA polymerase sigma-70 region 2" evidence="5">
    <location>
        <begin position="11"/>
        <end position="73"/>
    </location>
</feature>
<dbReference type="PANTHER" id="PTHR43133">
    <property type="entry name" value="RNA POLYMERASE ECF-TYPE SIGMA FACTO"/>
    <property type="match status" value="1"/>
</dbReference>
<comment type="similarity">
    <text evidence="1">Belongs to the sigma-70 factor family. ECF subfamily.</text>
</comment>
<dbReference type="RefSeq" id="WP_340239326.1">
    <property type="nucleotide sequence ID" value="NZ_JBBEWC010000012.1"/>
</dbReference>
<dbReference type="InterPro" id="IPR013324">
    <property type="entry name" value="RNA_pol_sigma_r3/r4-like"/>
</dbReference>
<protein>
    <submittedName>
        <fullName evidence="7">RNA polymerase sigma factor</fullName>
    </submittedName>
</protein>
<comment type="caution">
    <text evidence="7">The sequence shown here is derived from an EMBL/GenBank/DDBJ whole genome shotgun (WGS) entry which is preliminary data.</text>
</comment>
<proteinExistence type="inferred from homology"/>
<dbReference type="PANTHER" id="PTHR43133:SF45">
    <property type="entry name" value="RNA POLYMERASE ECF-TYPE SIGMA FACTOR"/>
    <property type="match status" value="1"/>
</dbReference>
<evidence type="ECO:0000313" key="8">
    <source>
        <dbReference type="Proteomes" id="UP001597510"/>
    </source>
</evidence>
<dbReference type="InterPro" id="IPR014284">
    <property type="entry name" value="RNA_pol_sigma-70_dom"/>
</dbReference>
<dbReference type="InterPro" id="IPR013325">
    <property type="entry name" value="RNA_pol_sigma_r2"/>
</dbReference>
<dbReference type="InterPro" id="IPR036388">
    <property type="entry name" value="WH-like_DNA-bd_sf"/>
</dbReference>
<dbReference type="InterPro" id="IPR007627">
    <property type="entry name" value="RNA_pol_sigma70_r2"/>
</dbReference>
<sequence>MDKKETFIKAIKDNERLILKIASVYTNNADDKADLVQEIIYQLWKSFDAFKQQSSLSTWLYRVALNVAIYQLKVSKKRVETIPMDEQLLNYQDEDTSAIEQKWEIFRQQIEALNLLDKAIIMLYLDNKSHDEIAEIVGISTSNVGTKMLRIKEKLRKQHKNN</sequence>
<name>A0ABW5JCS0_9BACT</name>
<reference evidence="8" key="1">
    <citation type="journal article" date="2019" name="Int. J. Syst. Evol. Microbiol.">
        <title>The Global Catalogue of Microorganisms (GCM) 10K type strain sequencing project: providing services to taxonomists for standard genome sequencing and annotation.</title>
        <authorList>
            <consortium name="The Broad Institute Genomics Platform"/>
            <consortium name="The Broad Institute Genome Sequencing Center for Infectious Disease"/>
            <person name="Wu L."/>
            <person name="Ma J."/>
        </authorList>
    </citation>
    <scope>NUCLEOTIDE SEQUENCE [LARGE SCALE GENOMIC DNA]</scope>
    <source>
        <strain evidence="8">KCTC 52344</strain>
    </source>
</reference>
<evidence type="ECO:0000256" key="4">
    <source>
        <dbReference type="ARBA" id="ARBA00023163"/>
    </source>
</evidence>
<keyword evidence="8" id="KW-1185">Reference proteome</keyword>
<dbReference type="SUPFAM" id="SSF88659">
    <property type="entry name" value="Sigma3 and sigma4 domains of RNA polymerase sigma factors"/>
    <property type="match status" value="1"/>
</dbReference>
<gene>
    <name evidence="7" type="ORF">ACFSR2_19675</name>
</gene>
<evidence type="ECO:0000259" key="5">
    <source>
        <dbReference type="Pfam" id="PF04542"/>
    </source>
</evidence>
<keyword evidence="2" id="KW-0805">Transcription regulation</keyword>
<evidence type="ECO:0000256" key="2">
    <source>
        <dbReference type="ARBA" id="ARBA00023015"/>
    </source>
</evidence>
<feature type="domain" description="RNA polymerase sigma factor 70 region 4 type 2" evidence="6">
    <location>
        <begin position="105"/>
        <end position="155"/>
    </location>
</feature>
<dbReference type="NCBIfam" id="TIGR02937">
    <property type="entry name" value="sigma70-ECF"/>
    <property type="match status" value="1"/>
</dbReference>
<dbReference type="Pfam" id="PF08281">
    <property type="entry name" value="Sigma70_r4_2"/>
    <property type="match status" value="1"/>
</dbReference>
<accession>A0ABW5JCS0</accession>
<evidence type="ECO:0000256" key="1">
    <source>
        <dbReference type="ARBA" id="ARBA00010641"/>
    </source>
</evidence>
<keyword evidence="4" id="KW-0804">Transcription</keyword>
<evidence type="ECO:0000313" key="7">
    <source>
        <dbReference type="EMBL" id="MFD2523127.1"/>
    </source>
</evidence>
<dbReference type="Pfam" id="PF04542">
    <property type="entry name" value="Sigma70_r2"/>
    <property type="match status" value="1"/>
</dbReference>
<dbReference type="InterPro" id="IPR013249">
    <property type="entry name" value="RNA_pol_sigma70_r4_t2"/>
</dbReference>
<dbReference type="EMBL" id="JBHULC010000027">
    <property type="protein sequence ID" value="MFD2523127.1"/>
    <property type="molecule type" value="Genomic_DNA"/>
</dbReference>
<keyword evidence="3" id="KW-0731">Sigma factor</keyword>
<dbReference type="Gene3D" id="1.10.10.10">
    <property type="entry name" value="Winged helix-like DNA-binding domain superfamily/Winged helix DNA-binding domain"/>
    <property type="match status" value="1"/>
</dbReference>
<dbReference type="Gene3D" id="1.10.1740.10">
    <property type="match status" value="1"/>
</dbReference>
<dbReference type="Proteomes" id="UP001597510">
    <property type="component" value="Unassembled WGS sequence"/>
</dbReference>
<dbReference type="SUPFAM" id="SSF88946">
    <property type="entry name" value="Sigma2 domain of RNA polymerase sigma factors"/>
    <property type="match status" value="1"/>
</dbReference>